<dbReference type="PANTHER" id="PTHR30151:SF20">
    <property type="entry name" value="ABC TRANSPORTER PERMEASE PROTEIN HI_0355-RELATED"/>
    <property type="match status" value="1"/>
</dbReference>
<feature type="transmembrane region" description="Helical" evidence="7">
    <location>
        <begin position="157"/>
        <end position="176"/>
    </location>
</feature>
<feature type="transmembrane region" description="Helical" evidence="7">
    <location>
        <begin position="126"/>
        <end position="151"/>
    </location>
</feature>
<feature type="transmembrane region" description="Helical" evidence="7">
    <location>
        <begin position="39"/>
        <end position="59"/>
    </location>
</feature>
<dbReference type="PROSITE" id="PS50928">
    <property type="entry name" value="ABC_TM1"/>
    <property type="match status" value="1"/>
</dbReference>
<evidence type="ECO:0000256" key="5">
    <source>
        <dbReference type="ARBA" id="ARBA00022989"/>
    </source>
</evidence>
<sequence>MSGRMESATPKPDAEDNIASEQPSASWLGKRWSQLVSNLPRYSVVVFVHILVIVLWYAVTATGLVHKLILPSPGETLSTLTQPQYQWMENTFVTAWEIVAGYCLAVVVGVLLALMFSWFRSLQTTLFPLFVTFSMIPKIALGPLLIVWFGYGIGTNIFFAFILSFFPILITSGRGLREVEPDLLDLVRALKGTRWQIFRKIQLPGAMPYIFSSMKVGAILALAGAIVGEFVASSQGLGYLMIQVQSTLDTAAMFMAVILLSVLGIGLFGLVTLLEYIFVPSDARLDNKT</sequence>
<proteinExistence type="inferred from homology"/>
<reference evidence="9 10" key="1">
    <citation type="submission" date="2021-03" db="EMBL/GenBank/DDBJ databases">
        <title>Sneathiella sp. CAU 1612 isolated from Kang Won-do.</title>
        <authorList>
            <person name="Kim W."/>
        </authorList>
    </citation>
    <scope>NUCLEOTIDE SEQUENCE [LARGE SCALE GENOMIC DNA]</scope>
    <source>
        <strain evidence="9 10">CAU 1612</strain>
    </source>
</reference>
<feature type="transmembrane region" description="Helical" evidence="7">
    <location>
        <begin position="209"/>
        <end position="232"/>
    </location>
</feature>
<dbReference type="InterPro" id="IPR000515">
    <property type="entry name" value="MetI-like"/>
</dbReference>
<organism evidence="9 10">
    <name type="scientific">Sneathiella sedimenti</name>
    <dbReference type="NCBI Taxonomy" id="2816034"/>
    <lineage>
        <taxon>Bacteria</taxon>
        <taxon>Pseudomonadati</taxon>
        <taxon>Pseudomonadota</taxon>
        <taxon>Alphaproteobacteria</taxon>
        <taxon>Sneathiellales</taxon>
        <taxon>Sneathiellaceae</taxon>
        <taxon>Sneathiella</taxon>
    </lineage>
</organism>
<dbReference type="RefSeq" id="WP_207043359.1">
    <property type="nucleotide sequence ID" value="NZ_JAFLNC010000002.1"/>
</dbReference>
<dbReference type="CDD" id="cd06261">
    <property type="entry name" value="TM_PBP2"/>
    <property type="match status" value="1"/>
</dbReference>
<feature type="domain" description="ABC transmembrane type-1" evidence="8">
    <location>
        <begin position="91"/>
        <end position="271"/>
    </location>
</feature>
<dbReference type="Pfam" id="PF00528">
    <property type="entry name" value="BPD_transp_1"/>
    <property type="match status" value="1"/>
</dbReference>
<evidence type="ECO:0000256" key="3">
    <source>
        <dbReference type="ARBA" id="ARBA00022475"/>
    </source>
</evidence>
<evidence type="ECO:0000256" key="6">
    <source>
        <dbReference type="ARBA" id="ARBA00023136"/>
    </source>
</evidence>
<evidence type="ECO:0000256" key="2">
    <source>
        <dbReference type="ARBA" id="ARBA00022448"/>
    </source>
</evidence>
<keyword evidence="4 7" id="KW-0812">Transmembrane</keyword>
<accession>A0ABS3F3W3</accession>
<keyword evidence="2 7" id="KW-0813">Transport</keyword>
<comment type="similarity">
    <text evidence="7">Belongs to the binding-protein-dependent transport system permease family.</text>
</comment>
<feature type="transmembrane region" description="Helical" evidence="7">
    <location>
        <begin position="252"/>
        <end position="279"/>
    </location>
</feature>
<evidence type="ECO:0000256" key="4">
    <source>
        <dbReference type="ARBA" id="ARBA00022692"/>
    </source>
</evidence>
<dbReference type="PANTHER" id="PTHR30151">
    <property type="entry name" value="ALKANE SULFONATE ABC TRANSPORTER-RELATED, MEMBRANE SUBUNIT"/>
    <property type="match status" value="1"/>
</dbReference>
<keyword evidence="3" id="KW-1003">Cell membrane</keyword>
<evidence type="ECO:0000313" key="9">
    <source>
        <dbReference type="EMBL" id="MBO0333213.1"/>
    </source>
</evidence>
<dbReference type="EMBL" id="JAFLNC010000002">
    <property type="protein sequence ID" value="MBO0333213.1"/>
    <property type="molecule type" value="Genomic_DNA"/>
</dbReference>
<keyword evidence="5 7" id="KW-1133">Transmembrane helix</keyword>
<protein>
    <submittedName>
        <fullName evidence="9">ABC transporter permease</fullName>
    </submittedName>
</protein>
<evidence type="ECO:0000313" key="10">
    <source>
        <dbReference type="Proteomes" id="UP000664761"/>
    </source>
</evidence>
<keyword evidence="6 7" id="KW-0472">Membrane</keyword>
<comment type="caution">
    <text evidence="9">The sequence shown here is derived from an EMBL/GenBank/DDBJ whole genome shotgun (WGS) entry which is preliminary data.</text>
</comment>
<dbReference type="Gene3D" id="1.10.3720.10">
    <property type="entry name" value="MetI-like"/>
    <property type="match status" value="1"/>
</dbReference>
<evidence type="ECO:0000259" key="8">
    <source>
        <dbReference type="PROSITE" id="PS50928"/>
    </source>
</evidence>
<comment type="subcellular location">
    <subcellularLocation>
        <location evidence="1 7">Cell membrane</location>
        <topology evidence="1 7">Multi-pass membrane protein</topology>
    </subcellularLocation>
</comment>
<evidence type="ECO:0000256" key="7">
    <source>
        <dbReference type="RuleBase" id="RU363032"/>
    </source>
</evidence>
<gene>
    <name evidence="9" type="ORF">J0X12_06300</name>
</gene>
<evidence type="ECO:0000256" key="1">
    <source>
        <dbReference type="ARBA" id="ARBA00004651"/>
    </source>
</evidence>
<keyword evidence="10" id="KW-1185">Reference proteome</keyword>
<name>A0ABS3F3W3_9PROT</name>
<dbReference type="SUPFAM" id="SSF161098">
    <property type="entry name" value="MetI-like"/>
    <property type="match status" value="1"/>
</dbReference>
<dbReference type="Proteomes" id="UP000664761">
    <property type="component" value="Unassembled WGS sequence"/>
</dbReference>
<dbReference type="InterPro" id="IPR035906">
    <property type="entry name" value="MetI-like_sf"/>
</dbReference>
<feature type="transmembrane region" description="Helical" evidence="7">
    <location>
        <begin position="98"/>
        <end position="119"/>
    </location>
</feature>